<reference evidence="4 5" key="1">
    <citation type="submission" date="2018-09" db="EMBL/GenBank/DDBJ databases">
        <title>A high-quality reference genome of wild soybean provides a powerful tool to mine soybean genomes.</title>
        <authorList>
            <person name="Xie M."/>
            <person name="Chung C.Y.L."/>
            <person name="Li M.-W."/>
            <person name="Wong F.-L."/>
            <person name="Chan T.-F."/>
            <person name="Lam H.-M."/>
        </authorList>
    </citation>
    <scope>NUCLEOTIDE SEQUENCE [LARGE SCALE GENOMIC DNA]</scope>
    <source>
        <strain evidence="5">cv. W05</strain>
        <tissue evidence="4">Hypocotyl of etiolated seedlings</tissue>
    </source>
</reference>
<dbReference type="Pfam" id="PF01535">
    <property type="entry name" value="PPR"/>
    <property type="match status" value="3"/>
</dbReference>
<comment type="similarity">
    <text evidence="1">Belongs to the PPR family. P subfamily.</text>
</comment>
<evidence type="ECO:0000256" key="3">
    <source>
        <dbReference type="PROSITE-ProRule" id="PRU00708"/>
    </source>
</evidence>
<dbReference type="PANTHER" id="PTHR45717">
    <property type="entry name" value="OS12G0527900 PROTEIN"/>
    <property type="match status" value="1"/>
</dbReference>
<dbReference type="AlphaFoldDB" id="A0A445HT57"/>
<dbReference type="SMR" id="A0A445HT57"/>
<dbReference type="EMBL" id="QZWG01000012">
    <property type="protein sequence ID" value="RZB76833.1"/>
    <property type="molecule type" value="Genomic_DNA"/>
</dbReference>
<evidence type="ECO:0000313" key="4">
    <source>
        <dbReference type="EMBL" id="RZB76833.1"/>
    </source>
</evidence>
<dbReference type="Pfam" id="PF13041">
    <property type="entry name" value="PPR_2"/>
    <property type="match status" value="1"/>
</dbReference>
<evidence type="ECO:0000256" key="1">
    <source>
        <dbReference type="ARBA" id="ARBA00007626"/>
    </source>
</evidence>
<dbReference type="Gene3D" id="1.25.40.10">
    <property type="entry name" value="Tetratricopeptide repeat domain"/>
    <property type="match status" value="3"/>
</dbReference>
<dbReference type="GO" id="GO:0003729">
    <property type="term" value="F:mRNA binding"/>
    <property type="evidence" value="ECO:0007669"/>
    <property type="project" value="UniProtKB-ARBA"/>
</dbReference>
<evidence type="ECO:0000256" key="2">
    <source>
        <dbReference type="ARBA" id="ARBA00022737"/>
    </source>
</evidence>
<keyword evidence="5" id="KW-1185">Reference proteome</keyword>
<gene>
    <name evidence="4" type="ORF">D0Y65_034989</name>
</gene>
<dbReference type="Proteomes" id="UP000289340">
    <property type="component" value="Chromosome 12"/>
</dbReference>
<dbReference type="InterPro" id="IPR002885">
    <property type="entry name" value="PPR_rpt"/>
</dbReference>
<accession>A0A445HT57</accession>
<comment type="caution">
    <text evidence="4">The sequence shown here is derived from an EMBL/GenBank/DDBJ whole genome shotgun (WGS) entry which is preliminary data.</text>
</comment>
<dbReference type="InterPro" id="IPR011990">
    <property type="entry name" value="TPR-like_helical_dom_sf"/>
</dbReference>
<keyword evidence="2" id="KW-0677">Repeat</keyword>
<evidence type="ECO:0000313" key="5">
    <source>
        <dbReference type="Proteomes" id="UP000289340"/>
    </source>
</evidence>
<organism evidence="4 5">
    <name type="scientific">Glycine soja</name>
    <name type="common">Wild soybean</name>
    <dbReference type="NCBI Taxonomy" id="3848"/>
    <lineage>
        <taxon>Eukaryota</taxon>
        <taxon>Viridiplantae</taxon>
        <taxon>Streptophyta</taxon>
        <taxon>Embryophyta</taxon>
        <taxon>Tracheophyta</taxon>
        <taxon>Spermatophyta</taxon>
        <taxon>Magnoliopsida</taxon>
        <taxon>eudicotyledons</taxon>
        <taxon>Gunneridae</taxon>
        <taxon>Pentapetalae</taxon>
        <taxon>rosids</taxon>
        <taxon>fabids</taxon>
        <taxon>Fabales</taxon>
        <taxon>Fabaceae</taxon>
        <taxon>Papilionoideae</taxon>
        <taxon>50 kb inversion clade</taxon>
        <taxon>NPAAA clade</taxon>
        <taxon>indigoferoid/millettioid clade</taxon>
        <taxon>Phaseoleae</taxon>
        <taxon>Glycine</taxon>
        <taxon>Glycine subgen. Soja</taxon>
    </lineage>
</organism>
<dbReference type="PANTHER" id="PTHR45717:SF10">
    <property type="entry name" value="OS10G0501000 PROTEIN"/>
    <property type="match status" value="1"/>
</dbReference>
<feature type="repeat" description="PPR" evidence="3">
    <location>
        <begin position="344"/>
        <end position="378"/>
    </location>
</feature>
<proteinExistence type="inferred from homology"/>
<dbReference type="PROSITE" id="PS51375">
    <property type="entry name" value="PPR"/>
    <property type="match status" value="1"/>
</dbReference>
<dbReference type="Gramene" id="XM_028336347.1">
    <property type="protein sequence ID" value="XP_028192148.1"/>
    <property type="gene ID" value="LOC114377883"/>
</dbReference>
<name>A0A445HT57_GLYSO</name>
<protein>
    <submittedName>
        <fullName evidence="4">Pentatricopeptide repeat-containing protein, mitochondrial</fullName>
    </submittedName>
</protein>
<sequence length="496" mass="56789">MMMLIRSKCKLVKMCGVCVCGSLEMCMYSTESVVASLENRVFKVGDPVIPVSPILKQWVEEGREVTKLQLENLVYRLTQSRRFTHALQVLEWMSNERNYELSPGNIAKQINLISKVRGLEQAEKYFRGIPDAKIEFKIYAALLRCYAEHKSVEEAEAVLKKIKELHPVNITACCNMMLELYAKKGKYEKLDRLMQEMKEKDICNAGTYTIRLNAYVIATDIKGMEKLLMQMEVDPMATVDWYTYMTAANGYRKVHNFEKVAAMLKKSEHVARGKTKRLAYESIQTMYAIIGNKDEVHRLWNMCTSPKKPNKSYIRMLSSLVKLDDIDGAEKILEEWESVHENFDVRIPNLMISAYCKWGQFDKAEAYIRRLLDGGKHLDGRTWDRLACGYNAGNDMENAVQAMKKAVSTNLAGRRPDPFTLVACVKYLKEKGDLDLALEILKLCIENSHISVTSYDGLVSYVRSETETPDTEPLDLIKGDYQMFENENTQLLGGEN</sequence>
<dbReference type="FunFam" id="1.25.40.10:FF:001778">
    <property type="entry name" value="Pentatricopeptide repeat-containing protein, mitochondrial"/>
    <property type="match status" value="1"/>
</dbReference>
<dbReference type="GO" id="GO:0005739">
    <property type="term" value="C:mitochondrion"/>
    <property type="evidence" value="ECO:0007669"/>
    <property type="project" value="TreeGrafter"/>
</dbReference>
<dbReference type="SUPFAM" id="SSF48452">
    <property type="entry name" value="TPR-like"/>
    <property type="match status" value="1"/>
</dbReference>
<dbReference type="NCBIfam" id="TIGR00756">
    <property type="entry name" value="PPR"/>
    <property type="match status" value="3"/>
</dbReference>